<dbReference type="RefSeq" id="WP_109397298.1">
    <property type="nucleotide sequence ID" value="NZ_CP095785.1"/>
</dbReference>
<organism evidence="1 2">
    <name type="scientific">Proteus faecis</name>
    <dbReference type="NCBI Taxonomy" id="2050967"/>
    <lineage>
        <taxon>Bacteria</taxon>
        <taxon>Pseudomonadati</taxon>
        <taxon>Pseudomonadota</taxon>
        <taxon>Gammaproteobacteria</taxon>
        <taxon>Enterobacterales</taxon>
        <taxon>Morganellaceae</taxon>
        <taxon>Proteus</taxon>
    </lineage>
</organism>
<protein>
    <recommendedName>
        <fullName evidence="3">IpaB/EvcA family</fullName>
    </recommendedName>
</protein>
<evidence type="ECO:0000313" key="2">
    <source>
        <dbReference type="Proteomes" id="UP001438077"/>
    </source>
</evidence>
<dbReference type="Proteomes" id="UP001438077">
    <property type="component" value="Chromosome"/>
</dbReference>
<proteinExistence type="predicted"/>
<gene>
    <name evidence="1" type="ORF">MYW70_09275</name>
</gene>
<name>A0ABZ3EFX9_9GAMM</name>
<keyword evidence="2" id="KW-1185">Reference proteome</keyword>
<dbReference type="EMBL" id="CP095785">
    <property type="protein sequence ID" value="XAG30174.1"/>
    <property type="molecule type" value="Genomic_DNA"/>
</dbReference>
<sequence>MRVSSSNEHLIKGNNNITSNVSVGGGLERLFNNLSQVKNSGKTFLVGDKKLKSENIQLMCNEILQRVIPKDGSRKYELIGIEVLPDMASSRVSYTKSSKSVTELFNILENELKKVSDMEYSVLTIAQQKNVDKIRDTFSQISIQADKNIKYNLHLATNLNLKERIKALGIDKLHNN</sequence>
<evidence type="ECO:0000313" key="1">
    <source>
        <dbReference type="EMBL" id="XAG30174.1"/>
    </source>
</evidence>
<accession>A0ABZ3EFX9</accession>
<reference evidence="1 2" key="1">
    <citation type="submission" date="2022-03" db="EMBL/GenBank/DDBJ databases">
        <title>Sea Food Isolates.</title>
        <authorList>
            <person name="Li C."/>
        </authorList>
    </citation>
    <scope>NUCLEOTIDE SEQUENCE [LARGE SCALE GENOMIC DNA]</scope>
    <source>
        <strain evidence="1 2">19MO01SH08</strain>
    </source>
</reference>
<evidence type="ECO:0008006" key="3">
    <source>
        <dbReference type="Google" id="ProtNLM"/>
    </source>
</evidence>